<evidence type="ECO:0000256" key="5">
    <source>
        <dbReference type="ARBA" id="ARBA00022692"/>
    </source>
</evidence>
<dbReference type="InterPro" id="IPR000515">
    <property type="entry name" value="MetI-like"/>
</dbReference>
<feature type="non-terminal residue" evidence="10">
    <location>
        <position position="127"/>
    </location>
</feature>
<reference evidence="10" key="1">
    <citation type="submission" date="2018-05" db="EMBL/GenBank/DDBJ databases">
        <authorList>
            <person name="Lanie J.A."/>
            <person name="Ng W.-L."/>
            <person name="Kazmierczak K.M."/>
            <person name="Andrzejewski T.M."/>
            <person name="Davidsen T.M."/>
            <person name="Wayne K.J."/>
            <person name="Tettelin H."/>
            <person name="Glass J.I."/>
            <person name="Rusch D."/>
            <person name="Podicherti R."/>
            <person name="Tsui H.-C.T."/>
            <person name="Winkler M.E."/>
        </authorList>
    </citation>
    <scope>NUCLEOTIDE SEQUENCE</scope>
</reference>
<evidence type="ECO:0000256" key="6">
    <source>
        <dbReference type="ARBA" id="ARBA00022989"/>
    </source>
</evidence>
<dbReference type="PANTHER" id="PTHR42929">
    <property type="entry name" value="INNER MEMBRANE ABC TRANSPORTER PERMEASE PROTEIN YDCU-RELATED-RELATED"/>
    <property type="match status" value="1"/>
</dbReference>
<keyword evidence="5 8" id="KW-0812">Transmembrane</keyword>
<evidence type="ECO:0000256" key="1">
    <source>
        <dbReference type="ARBA" id="ARBA00004651"/>
    </source>
</evidence>
<accession>A0A383DQD4</accession>
<feature type="transmembrane region" description="Helical" evidence="8">
    <location>
        <begin position="21"/>
        <end position="41"/>
    </location>
</feature>
<evidence type="ECO:0000313" key="10">
    <source>
        <dbReference type="EMBL" id="SVE46529.1"/>
    </source>
</evidence>
<comment type="subcellular location">
    <subcellularLocation>
        <location evidence="1">Cell membrane</location>
        <topology evidence="1">Multi-pass membrane protein</topology>
    </subcellularLocation>
</comment>
<evidence type="ECO:0000256" key="2">
    <source>
        <dbReference type="ARBA" id="ARBA00007069"/>
    </source>
</evidence>
<organism evidence="10">
    <name type="scientific">marine metagenome</name>
    <dbReference type="NCBI Taxonomy" id="408172"/>
    <lineage>
        <taxon>unclassified sequences</taxon>
        <taxon>metagenomes</taxon>
        <taxon>ecological metagenomes</taxon>
    </lineage>
</organism>
<feature type="transmembrane region" description="Helical" evidence="8">
    <location>
        <begin position="101"/>
        <end position="125"/>
    </location>
</feature>
<dbReference type="PROSITE" id="PS50928">
    <property type="entry name" value="ABC_TM1"/>
    <property type="match status" value="1"/>
</dbReference>
<feature type="domain" description="ABC transmembrane type-1" evidence="9">
    <location>
        <begin position="69"/>
        <end position="127"/>
    </location>
</feature>
<dbReference type="AlphaFoldDB" id="A0A383DQD4"/>
<feature type="transmembrane region" description="Helical" evidence="8">
    <location>
        <begin position="75"/>
        <end position="94"/>
    </location>
</feature>
<dbReference type="InterPro" id="IPR035906">
    <property type="entry name" value="MetI-like_sf"/>
</dbReference>
<keyword evidence="7 8" id="KW-0472">Membrane</keyword>
<keyword evidence="6 8" id="KW-1133">Transmembrane helix</keyword>
<dbReference type="SUPFAM" id="SSF161098">
    <property type="entry name" value="MetI-like"/>
    <property type="match status" value="1"/>
</dbReference>
<keyword evidence="4" id="KW-1003">Cell membrane</keyword>
<comment type="similarity">
    <text evidence="2">Belongs to the binding-protein-dependent transport system permease family. CysTW subfamily.</text>
</comment>
<proteinExistence type="inferred from homology"/>
<gene>
    <name evidence="10" type="ORF">METZ01_LOCUS499383</name>
</gene>
<name>A0A383DQD4_9ZZZZ</name>
<evidence type="ECO:0000256" key="7">
    <source>
        <dbReference type="ARBA" id="ARBA00023136"/>
    </source>
</evidence>
<dbReference type="EMBL" id="UINC01219174">
    <property type="protein sequence ID" value="SVE46529.1"/>
    <property type="molecule type" value="Genomic_DNA"/>
</dbReference>
<keyword evidence="3" id="KW-0813">Transport</keyword>
<dbReference type="PANTHER" id="PTHR42929:SF5">
    <property type="entry name" value="ABC TRANSPORTER PERMEASE PROTEIN"/>
    <property type="match status" value="1"/>
</dbReference>
<evidence type="ECO:0000256" key="3">
    <source>
        <dbReference type="ARBA" id="ARBA00022448"/>
    </source>
</evidence>
<dbReference type="GO" id="GO:0005886">
    <property type="term" value="C:plasma membrane"/>
    <property type="evidence" value="ECO:0007669"/>
    <property type="project" value="UniProtKB-SubCell"/>
</dbReference>
<protein>
    <recommendedName>
        <fullName evidence="9">ABC transmembrane type-1 domain-containing protein</fullName>
    </recommendedName>
</protein>
<dbReference type="Gene3D" id="1.10.3720.10">
    <property type="entry name" value="MetI-like"/>
    <property type="match status" value="1"/>
</dbReference>
<evidence type="ECO:0000259" key="9">
    <source>
        <dbReference type="PROSITE" id="PS50928"/>
    </source>
</evidence>
<evidence type="ECO:0000256" key="8">
    <source>
        <dbReference type="SAM" id="Phobius"/>
    </source>
</evidence>
<evidence type="ECO:0000256" key="4">
    <source>
        <dbReference type="ARBA" id="ARBA00022475"/>
    </source>
</evidence>
<dbReference type="GO" id="GO:0055085">
    <property type="term" value="P:transmembrane transport"/>
    <property type="evidence" value="ECO:0007669"/>
    <property type="project" value="InterPro"/>
</dbReference>
<sequence>MNNAKELAGDARSERRRILGLSVPAATIITVIVFLPTLWLFGLSFVESEEFSFAHYQRMIESPAYFKIFRQTFEISVVVTALALLLGYPLAYLMSQLPRRAANLCLVMVFIPFWTSLLVRTYAWLVL</sequence>